<dbReference type="InterPro" id="IPR029063">
    <property type="entry name" value="SAM-dependent_MTases_sf"/>
</dbReference>
<dbReference type="PANTHER" id="PTHR12176">
    <property type="entry name" value="SAM-DEPENDENT METHYLTRANSFERASE SUPERFAMILY PROTEIN"/>
    <property type="match status" value="1"/>
</dbReference>
<dbReference type="AlphaFoldDB" id="A0A3P7NDF3"/>
<evidence type="ECO:0000256" key="4">
    <source>
        <dbReference type="ARBA" id="ARBA00022679"/>
    </source>
</evidence>
<evidence type="ECO:0000313" key="7">
    <source>
        <dbReference type="EMBL" id="VDN32577.1"/>
    </source>
</evidence>
<dbReference type="OrthoDB" id="411785at2759"/>
<keyword evidence="8" id="KW-1185">Reference proteome</keyword>
<dbReference type="Pfam" id="PF01564">
    <property type="entry name" value="Spermine_synth"/>
    <property type="match status" value="1"/>
</dbReference>
<comment type="similarity">
    <text evidence="2">Belongs to the methyltransferase superfamily.</text>
</comment>
<keyword evidence="5" id="KW-0620">Polyamine biosynthesis</keyword>
<evidence type="ECO:0000256" key="2">
    <source>
        <dbReference type="ARBA" id="ARBA00008361"/>
    </source>
</evidence>
<feature type="domain" description="PABS" evidence="6">
    <location>
        <begin position="128"/>
        <end position="258"/>
    </location>
</feature>
<dbReference type="CDD" id="cd02440">
    <property type="entry name" value="AdoMet_MTases"/>
    <property type="match status" value="1"/>
</dbReference>
<evidence type="ECO:0000313" key="8">
    <source>
        <dbReference type="Proteomes" id="UP000271098"/>
    </source>
</evidence>
<dbReference type="InterPro" id="IPR030374">
    <property type="entry name" value="PABS"/>
</dbReference>
<reference evidence="7 8" key="1">
    <citation type="submission" date="2018-11" db="EMBL/GenBank/DDBJ databases">
        <authorList>
            <consortium name="Pathogen Informatics"/>
        </authorList>
    </citation>
    <scope>NUCLEOTIDE SEQUENCE [LARGE SCALE GENOMIC DNA]</scope>
</reference>
<keyword evidence="3" id="KW-0489">Methyltransferase</keyword>
<dbReference type="EMBL" id="UYRT01087464">
    <property type="protein sequence ID" value="VDN32577.1"/>
    <property type="molecule type" value="Genomic_DNA"/>
</dbReference>
<dbReference type="PANTHER" id="PTHR12176:SF85">
    <property type="entry name" value="METHYLTRANSFERASE-LIKE PROTEIN 13"/>
    <property type="match status" value="1"/>
</dbReference>
<dbReference type="GO" id="GO:0008168">
    <property type="term" value="F:methyltransferase activity"/>
    <property type="evidence" value="ECO:0007669"/>
    <property type="project" value="UniProtKB-KW"/>
</dbReference>
<gene>
    <name evidence="7" type="ORF">GPUH_LOCUS18855</name>
</gene>
<dbReference type="GO" id="GO:0032259">
    <property type="term" value="P:methylation"/>
    <property type="evidence" value="ECO:0007669"/>
    <property type="project" value="UniProtKB-KW"/>
</dbReference>
<name>A0A3P7NDF3_9BILA</name>
<dbReference type="SUPFAM" id="SSF53335">
    <property type="entry name" value="S-adenosyl-L-methionine-dependent methyltransferases"/>
    <property type="match status" value="1"/>
</dbReference>
<evidence type="ECO:0000256" key="5">
    <source>
        <dbReference type="PROSITE-ProRule" id="PRU00354"/>
    </source>
</evidence>
<dbReference type="GO" id="GO:0006596">
    <property type="term" value="P:polyamine biosynthetic process"/>
    <property type="evidence" value="ECO:0007669"/>
    <property type="project" value="UniProtKB-UniRule"/>
</dbReference>
<dbReference type="Gene3D" id="3.40.50.150">
    <property type="entry name" value="Vaccinia Virus protein VP39"/>
    <property type="match status" value="1"/>
</dbReference>
<proteinExistence type="inferred from homology"/>
<evidence type="ECO:0000259" key="6">
    <source>
        <dbReference type="PROSITE" id="PS51006"/>
    </source>
</evidence>
<dbReference type="Proteomes" id="UP000271098">
    <property type="component" value="Unassembled WGS sequence"/>
</dbReference>
<dbReference type="InterPro" id="IPR051419">
    <property type="entry name" value="Lys/N-term_MeTrsfase_sf"/>
</dbReference>
<protein>
    <recommendedName>
        <fullName evidence="6">PABS domain-containing protein</fullName>
    </recommendedName>
</protein>
<dbReference type="PROSITE" id="PS51006">
    <property type="entry name" value="PABS_2"/>
    <property type="match status" value="1"/>
</dbReference>
<sequence length="258" mass="28796">MLFYVSLSWPVFEEDRSYAHVAEDQQARYIIEFERCSDVTGNCYTVYDTIDVFTGDVNRFLIADGYQEGHETAVRLIPPAGIKSEQSDSRFWRVNHTHIHSQYVAVMLTAPFALSSLSLSSDQQLNAKILIIGLGGGSMHMFLTSQFPKITVTGVELDPVVVELARRWFGLAKNSSNVRIITMDGVEYIKKAAKRKELFNVVLIDACTKRGILACPSDPFTLPNFLNSVMEILEPTGVVVVNILSHDDSSNEVDEGLL</sequence>
<comment type="similarity">
    <text evidence="1">Belongs to the spermidine/spermine synthase family.</text>
</comment>
<evidence type="ECO:0000256" key="1">
    <source>
        <dbReference type="ARBA" id="ARBA00007867"/>
    </source>
</evidence>
<accession>A0A3P7NDF3</accession>
<organism evidence="7 8">
    <name type="scientific">Gongylonema pulchrum</name>
    <dbReference type="NCBI Taxonomy" id="637853"/>
    <lineage>
        <taxon>Eukaryota</taxon>
        <taxon>Metazoa</taxon>
        <taxon>Ecdysozoa</taxon>
        <taxon>Nematoda</taxon>
        <taxon>Chromadorea</taxon>
        <taxon>Rhabditida</taxon>
        <taxon>Spirurina</taxon>
        <taxon>Spiruromorpha</taxon>
        <taxon>Spiruroidea</taxon>
        <taxon>Gongylonematidae</taxon>
        <taxon>Gongylonema</taxon>
    </lineage>
</organism>
<keyword evidence="4 5" id="KW-0808">Transferase</keyword>
<feature type="active site" description="Proton acceptor" evidence="5">
    <location>
        <position position="205"/>
    </location>
</feature>
<evidence type="ECO:0000256" key="3">
    <source>
        <dbReference type="ARBA" id="ARBA00022603"/>
    </source>
</evidence>